<sequence>MKMETVCPICYQRDETSMHALWRCSSLRSVRSVLCVFRKEKTLDSIPFFDFVVSCKEKVGSLEFELLCVVWRRIWHRRNHMLHSSILLPETGIYEWAVNFIDSFWSANKVENPDSMMASVAKH</sequence>
<evidence type="ECO:0000313" key="1">
    <source>
        <dbReference type="EMBL" id="KAK2657499.1"/>
    </source>
</evidence>
<organism evidence="1 2">
    <name type="scientific">Dipteronia dyeriana</name>
    <dbReference type="NCBI Taxonomy" id="168575"/>
    <lineage>
        <taxon>Eukaryota</taxon>
        <taxon>Viridiplantae</taxon>
        <taxon>Streptophyta</taxon>
        <taxon>Embryophyta</taxon>
        <taxon>Tracheophyta</taxon>
        <taxon>Spermatophyta</taxon>
        <taxon>Magnoliopsida</taxon>
        <taxon>eudicotyledons</taxon>
        <taxon>Gunneridae</taxon>
        <taxon>Pentapetalae</taxon>
        <taxon>rosids</taxon>
        <taxon>malvids</taxon>
        <taxon>Sapindales</taxon>
        <taxon>Sapindaceae</taxon>
        <taxon>Hippocastanoideae</taxon>
        <taxon>Acereae</taxon>
        <taxon>Dipteronia</taxon>
    </lineage>
</organism>
<name>A0AAD9XDI6_9ROSI</name>
<comment type="caution">
    <text evidence="1">The sequence shown here is derived from an EMBL/GenBank/DDBJ whole genome shotgun (WGS) entry which is preliminary data.</text>
</comment>
<reference evidence="1" key="1">
    <citation type="journal article" date="2023" name="Plant J.">
        <title>Genome sequences and population genomics provide insights into the demographic history, inbreeding, and mutation load of two 'living fossil' tree species of Dipteronia.</title>
        <authorList>
            <person name="Feng Y."/>
            <person name="Comes H.P."/>
            <person name="Chen J."/>
            <person name="Zhu S."/>
            <person name="Lu R."/>
            <person name="Zhang X."/>
            <person name="Li P."/>
            <person name="Qiu J."/>
            <person name="Olsen K.M."/>
            <person name="Qiu Y."/>
        </authorList>
    </citation>
    <scope>NUCLEOTIDE SEQUENCE</scope>
    <source>
        <strain evidence="1">KIB01</strain>
    </source>
</reference>
<accession>A0AAD9XDI6</accession>
<dbReference type="AlphaFoldDB" id="A0AAD9XDI6"/>
<protein>
    <recommendedName>
        <fullName evidence="3">Reverse transcriptase zinc-binding domain-containing protein</fullName>
    </recommendedName>
</protein>
<proteinExistence type="predicted"/>
<keyword evidence="2" id="KW-1185">Reference proteome</keyword>
<evidence type="ECO:0000313" key="2">
    <source>
        <dbReference type="Proteomes" id="UP001280121"/>
    </source>
</evidence>
<dbReference type="EMBL" id="JANJYI010000003">
    <property type="protein sequence ID" value="KAK2657499.1"/>
    <property type="molecule type" value="Genomic_DNA"/>
</dbReference>
<dbReference type="Proteomes" id="UP001280121">
    <property type="component" value="Unassembled WGS sequence"/>
</dbReference>
<evidence type="ECO:0008006" key="3">
    <source>
        <dbReference type="Google" id="ProtNLM"/>
    </source>
</evidence>
<gene>
    <name evidence="1" type="ORF">Ddye_010551</name>
</gene>